<dbReference type="PANTHER" id="PTHR31313:SF81">
    <property type="entry name" value="TY1 ENHANCER ACTIVATOR"/>
    <property type="match status" value="1"/>
</dbReference>
<dbReference type="GO" id="GO:0008270">
    <property type="term" value="F:zinc ion binding"/>
    <property type="evidence" value="ECO:0007669"/>
    <property type="project" value="InterPro"/>
</dbReference>
<dbReference type="SMART" id="SM00066">
    <property type="entry name" value="GAL4"/>
    <property type="match status" value="1"/>
</dbReference>
<feature type="domain" description="Zn(2)-C6 fungal-type" evidence="8">
    <location>
        <begin position="16"/>
        <end position="47"/>
    </location>
</feature>
<keyword evidence="4" id="KW-0805">Transcription regulation</keyword>
<keyword evidence="10" id="KW-1185">Reference proteome</keyword>
<dbReference type="InterPro" id="IPR036864">
    <property type="entry name" value="Zn2-C6_fun-type_DNA-bd_sf"/>
</dbReference>
<keyword evidence="2" id="KW-0479">Metal-binding</keyword>
<keyword evidence="3" id="KW-0862">Zinc</keyword>
<dbReference type="AlphaFoldDB" id="A0A9P8PDQ4"/>
<dbReference type="PANTHER" id="PTHR31313">
    <property type="entry name" value="TY1 ENHANCER ACTIVATOR"/>
    <property type="match status" value="1"/>
</dbReference>
<dbReference type="Pfam" id="PF00172">
    <property type="entry name" value="Zn_clus"/>
    <property type="match status" value="1"/>
</dbReference>
<evidence type="ECO:0000256" key="3">
    <source>
        <dbReference type="ARBA" id="ARBA00022833"/>
    </source>
</evidence>
<evidence type="ECO:0000259" key="8">
    <source>
        <dbReference type="PROSITE" id="PS50048"/>
    </source>
</evidence>
<evidence type="ECO:0000313" key="10">
    <source>
        <dbReference type="Proteomes" id="UP000769157"/>
    </source>
</evidence>
<dbReference type="InterPro" id="IPR051615">
    <property type="entry name" value="Transcr_Regulatory_Elem"/>
</dbReference>
<keyword evidence="6" id="KW-0804">Transcription</keyword>
<dbReference type="Proteomes" id="UP000769157">
    <property type="component" value="Unassembled WGS sequence"/>
</dbReference>
<dbReference type="GO" id="GO:0003677">
    <property type="term" value="F:DNA binding"/>
    <property type="evidence" value="ECO:0007669"/>
    <property type="project" value="UniProtKB-KW"/>
</dbReference>
<dbReference type="CDD" id="cd12148">
    <property type="entry name" value="fungal_TF_MHR"/>
    <property type="match status" value="1"/>
</dbReference>
<reference evidence="9" key="2">
    <citation type="submission" date="2021-01" db="EMBL/GenBank/DDBJ databases">
        <authorList>
            <person name="Schikora-Tamarit M.A."/>
        </authorList>
    </citation>
    <scope>NUCLEOTIDE SEQUENCE</scope>
    <source>
        <strain evidence="9">CBS6075</strain>
    </source>
</reference>
<evidence type="ECO:0000313" key="9">
    <source>
        <dbReference type="EMBL" id="KAH3670378.1"/>
    </source>
</evidence>
<sequence>MQEILSGRATKLSSSACLFCKKRKRKCDGAQPCTTCIKYNNTDNCVYKSENDRRKKKYDSAHIDYLEVKADLLELHAANLIKNSSNLKGFDINSILPKRPQLTQNNDSTQLQNMTEEYTDIGALEEIVSTAWKVRQHGDKTEFYGPLSGRQGVVEDGEEEPVNPETGFLDINFTSPQFKERLLSTFEETFACYFYVSELTLDSVRSWQFPSPEPDKQLLICAIFAYASAYVRPSITSAFLQEAESSALIACKESLNENVLQGLLILSCYELGMVHDHSSWLFDAMCASQAQFMGLHLASKPIDMSTPMSLATTSPLKSALFWSIIMQDRFITTVLGRGCRIQYFRIMTPFYSPRTSPQKHDKYISELTFSFHSRLWYIHDRSTQQIYSFRADYLHNSHRQMLLEQGFSNLRALYESFPDTIMLKPDTTDKRILLLHLSYYVALLLLHRSYLIQNPKKIIQLMIKLCTSASKVAERFSELYGFNRAPYFVGYLLFQCAMFDLFILANKDRSLHEGANSRFVKFMTALSEYADVWTRGIKDIKVLDNLSQQWNVNVPILQKLRQGSQPVSDISSTENDLYGNYLDVDLDKDFANTMPVPDVYNIPMFLDSFDFDFASS</sequence>
<dbReference type="PROSITE" id="PS00463">
    <property type="entry name" value="ZN2_CY6_FUNGAL_1"/>
    <property type="match status" value="1"/>
</dbReference>
<evidence type="ECO:0000256" key="2">
    <source>
        <dbReference type="ARBA" id="ARBA00022723"/>
    </source>
</evidence>
<dbReference type="GO" id="GO:0005634">
    <property type="term" value="C:nucleus"/>
    <property type="evidence" value="ECO:0007669"/>
    <property type="project" value="UniProtKB-SubCell"/>
</dbReference>
<dbReference type="GeneID" id="70232861"/>
<reference evidence="9" key="1">
    <citation type="journal article" date="2021" name="Open Biol.">
        <title>Shared evolutionary footprints suggest mitochondrial oxidative damage underlies multiple complex I losses in fungi.</title>
        <authorList>
            <person name="Schikora-Tamarit M.A."/>
            <person name="Marcet-Houben M."/>
            <person name="Nosek J."/>
            <person name="Gabaldon T."/>
        </authorList>
    </citation>
    <scope>NUCLEOTIDE SEQUENCE</scope>
    <source>
        <strain evidence="9">CBS6075</strain>
    </source>
</reference>
<name>A0A9P8PDQ4_9ASCO</name>
<comment type="subcellular location">
    <subcellularLocation>
        <location evidence="1">Nucleus</location>
    </subcellularLocation>
</comment>
<dbReference type="InterPro" id="IPR007219">
    <property type="entry name" value="XnlR_reg_dom"/>
</dbReference>
<gene>
    <name evidence="9" type="ORF">OGAPHI_000893</name>
</gene>
<dbReference type="PROSITE" id="PS50048">
    <property type="entry name" value="ZN2_CY6_FUNGAL_2"/>
    <property type="match status" value="1"/>
</dbReference>
<evidence type="ECO:0000256" key="5">
    <source>
        <dbReference type="ARBA" id="ARBA00023125"/>
    </source>
</evidence>
<evidence type="ECO:0000256" key="4">
    <source>
        <dbReference type="ARBA" id="ARBA00023015"/>
    </source>
</evidence>
<dbReference type="Pfam" id="PF04082">
    <property type="entry name" value="Fungal_trans"/>
    <property type="match status" value="1"/>
</dbReference>
<evidence type="ECO:0000256" key="1">
    <source>
        <dbReference type="ARBA" id="ARBA00004123"/>
    </source>
</evidence>
<dbReference type="OrthoDB" id="2428527at2759"/>
<keyword evidence="7" id="KW-0539">Nucleus</keyword>
<dbReference type="Gene3D" id="4.10.240.10">
    <property type="entry name" value="Zn(2)-C6 fungal-type DNA-binding domain"/>
    <property type="match status" value="1"/>
</dbReference>
<dbReference type="EMBL" id="JAEUBE010000087">
    <property type="protein sequence ID" value="KAH3670378.1"/>
    <property type="molecule type" value="Genomic_DNA"/>
</dbReference>
<evidence type="ECO:0000256" key="6">
    <source>
        <dbReference type="ARBA" id="ARBA00023163"/>
    </source>
</evidence>
<dbReference type="RefSeq" id="XP_046063803.1">
    <property type="nucleotide sequence ID" value="XM_046209037.1"/>
</dbReference>
<evidence type="ECO:0000256" key="7">
    <source>
        <dbReference type="ARBA" id="ARBA00023242"/>
    </source>
</evidence>
<protein>
    <recommendedName>
        <fullName evidence="8">Zn(2)-C6 fungal-type domain-containing protein</fullName>
    </recommendedName>
</protein>
<keyword evidence="5" id="KW-0238">DNA-binding</keyword>
<dbReference type="GO" id="GO:0006351">
    <property type="term" value="P:DNA-templated transcription"/>
    <property type="evidence" value="ECO:0007669"/>
    <property type="project" value="InterPro"/>
</dbReference>
<accession>A0A9P8PDQ4</accession>
<organism evidence="9 10">
    <name type="scientific">Ogataea philodendri</name>
    <dbReference type="NCBI Taxonomy" id="1378263"/>
    <lineage>
        <taxon>Eukaryota</taxon>
        <taxon>Fungi</taxon>
        <taxon>Dikarya</taxon>
        <taxon>Ascomycota</taxon>
        <taxon>Saccharomycotina</taxon>
        <taxon>Pichiomycetes</taxon>
        <taxon>Pichiales</taxon>
        <taxon>Pichiaceae</taxon>
        <taxon>Ogataea</taxon>
    </lineage>
</organism>
<dbReference type="CDD" id="cd00067">
    <property type="entry name" value="GAL4"/>
    <property type="match status" value="1"/>
</dbReference>
<dbReference type="SUPFAM" id="SSF57701">
    <property type="entry name" value="Zn2/Cys6 DNA-binding domain"/>
    <property type="match status" value="1"/>
</dbReference>
<proteinExistence type="predicted"/>
<dbReference type="GO" id="GO:0000981">
    <property type="term" value="F:DNA-binding transcription factor activity, RNA polymerase II-specific"/>
    <property type="evidence" value="ECO:0007669"/>
    <property type="project" value="InterPro"/>
</dbReference>
<dbReference type="InterPro" id="IPR001138">
    <property type="entry name" value="Zn2Cys6_DnaBD"/>
</dbReference>
<comment type="caution">
    <text evidence="9">The sequence shown here is derived from an EMBL/GenBank/DDBJ whole genome shotgun (WGS) entry which is preliminary data.</text>
</comment>